<dbReference type="InterPro" id="IPR050987">
    <property type="entry name" value="AtrR-like"/>
</dbReference>
<dbReference type="GO" id="GO:0003677">
    <property type="term" value="F:DNA binding"/>
    <property type="evidence" value="ECO:0007669"/>
    <property type="project" value="InterPro"/>
</dbReference>
<feature type="region of interest" description="Disordered" evidence="2">
    <location>
        <begin position="312"/>
        <end position="331"/>
    </location>
</feature>
<evidence type="ECO:0000259" key="3">
    <source>
        <dbReference type="SMART" id="SM00906"/>
    </source>
</evidence>
<name>A0AAD9SCB3_PHOAM</name>
<organism evidence="4 5">
    <name type="scientific">Phomopsis amygdali</name>
    <name type="common">Fusicoccum amygdali</name>
    <dbReference type="NCBI Taxonomy" id="1214568"/>
    <lineage>
        <taxon>Eukaryota</taxon>
        <taxon>Fungi</taxon>
        <taxon>Dikarya</taxon>
        <taxon>Ascomycota</taxon>
        <taxon>Pezizomycotina</taxon>
        <taxon>Sordariomycetes</taxon>
        <taxon>Sordariomycetidae</taxon>
        <taxon>Diaporthales</taxon>
        <taxon>Diaporthaceae</taxon>
        <taxon>Diaporthe</taxon>
    </lineage>
</organism>
<dbReference type="GO" id="GO:0006351">
    <property type="term" value="P:DNA-templated transcription"/>
    <property type="evidence" value="ECO:0007669"/>
    <property type="project" value="InterPro"/>
</dbReference>
<feature type="domain" description="Xylanolytic transcriptional activator regulatory" evidence="3">
    <location>
        <begin position="515"/>
        <end position="588"/>
    </location>
</feature>
<keyword evidence="5" id="KW-1185">Reference proteome</keyword>
<dbReference type="GO" id="GO:0003700">
    <property type="term" value="F:DNA-binding transcription factor activity"/>
    <property type="evidence" value="ECO:0007669"/>
    <property type="project" value="InterPro"/>
</dbReference>
<dbReference type="SUPFAM" id="SSF51735">
    <property type="entry name" value="NAD(P)-binding Rossmann-fold domains"/>
    <property type="match status" value="1"/>
</dbReference>
<sequence>MPSGSPVALILGAGANVGQNVGRAFAAKGYRVALASRSLKEEESTPSQVHVRGDFTDPLSVAEIFAKVKTQLGPPSVVIYNAGAATPYDAKNPLGLALKDFNRDFAVNTTSAFVAAQQAVLAFEQLPKSASRTFIFTGNCTNVAPIVALMGQGAGKSATAHIIHCAAEGYKDKGFKFYYADERNADGSAVYRAIDGPAHGIFYTELADGTSQGPWHQTFVKVPFFTTPLKMEDGTTRATSEPNAEKAIVKVRLPLYPYLEEEDNPKAIWLEERLKHLEDLLQHTLEKNGLPEVGPADKAHTPFRILDLDTNEETQSNLHRSSTTRVTFSPQGQQGTFVGNNFVDSDLGLPQSPSHDQVLGETTLVHEPPGLPAQPSLTWKGSLELGPFSLPSFHELPAEPVALELVKETFRNFNCYFPLFDEEDFLQQFQHQYSQTSPSNPAWWACINVVLSLAYRFRAMQALQTAYENTQSCGYIHNALAVVSELSVLRHSLPAIQALVGMAIILQGTPNPQASSVLNSAALRLAQAMGLHRRTQDRIFSARQVEQRKRVFWVAYFLDKDISLRMGQPFAQDDDDMDTDLPAETLTDLTLIGLGDEFRKFNFFNSRIGLAVIQGQIYKRLYSVQASRQSEAQKAAVAYELNSVLAYWRSSVPVDFEDNLVAPLQTPLSIGFIHMLILRFTYINCLVMIDRHLPPLDSTSPNSRPEMTESFMFAESLCIVESRKSIRLIQITPPGDYACVWILLHSFFAAVEGLLNNLLRHPGSPQASSDLDIVEPFIRLLEILAGNKRQCAQSEEAERMYRLCTELRSRAREAVEQSNMSLEFGLMSDLEQ</sequence>
<dbReference type="PANTHER" id="PTHR46910">
    <property type="entry name" value="TRANSCRIPTION FACTOR PDR1"/>
    <property type="match status" value="1"/>
</dbReference>
<comment type="caution">
    <text evidence="4">The sequence shown here is derived from an EMBL/GenBank/DDBJ whole genome shotgun (WGS) entry which is preliminary data.</text>
</comment>
<dbReference type="CDD" id="cd12148">
    <property type="entry name" value="fungal_TF_MHR"/>
    <property type="match status" value="1"/>
</dbReference>
<gene>
    <name evidence="4" type="ORF">N8I77_007606</name>
</gene>
<dbReference type="InterPro" id="IPR007219">
    <property type="entry name" value="XnlR_reg_dom"/>
</dbReference>
<dbReference type="AlphaFoldDB" id="A0AAD9SCB3"/>
<dbReference type="GO" id="GO:0008270">
    <property type="term" value="F:zinc ion binding"/>
    <property type="evidence" value="ECO:0007669"/>
    <property type="project" value="InterPro"/>
</dbReference>
<evidence type="ECO:0000256" key="2">
    <source>
        <dbReference type="SAM" id="MobiDB-lite"/>
    </source>
</evidence>
<accession>A0AAD9SCB3</accession>
<protein>
    <recommendedName>
        <fullName evidence="3">Xylanolytic transcriptional activator regulatory domain-containing protein</fullName>
    </recommendedName>
</protein>
<keyword evidence="1" id="KW-0539">Nucleus</keyword>
<evidence type="ECO:0000313" key="5">
    <source>
        <dbReference type="Proteomes" id="UP001265746"/>
    </source>
</evidence>
<dbReference type="SMART" id="SM00906">
    <property type="entry name" value="Fungal_trans"/>
    <property type="match status" value="1"/>
</dbReference>
<dbReference type="Gene3D" id="3.40.50.720">
    <property type="entry name" value="NAD(P)-binding Rossmann-like Domain"/>
    <property type="match status" value="1"/>
</dbReference>
<reference evidence="4" key="1">
    <citation type="submission" date="2023-06" db="EMBL/GenBank/DDBJ databases">
        <authorList>
            <person name="Noh H."/>
        </authorList>
    </citation>
    <scope>NUCLEOTIDE SEQUENCE</scope>
    <source>
        <strain evidence="4">DUCC20226</strain>
    </source>
</reference>
<dbReference type="InterPro" id="IPR036291">
    <property type="entry name" value="NAD(P)-bd_dom_sf"/>
</dbReference>
<dbReference type="Pfam" id="PF04082">
    <property type="entry name" value="Fungal_trans"/>
    <property type="match status" value="1"/>
</dbReference>
<proteinExistence type="predicted"/>
<dbReference type="InterPro" id="IPR002347">
    <property type="entry name" value="SDR_fam"/>
</dbReference>
<dbReference type="Pfam" id="PF00106">
    <property type="entry name" value="adh_short"/>
    <property type="match status" value="1"/>
</dbReference>
<feature type="compositionally biased region" description="Polar residues" evidence="2">
    <location>
        <begin position="313"/>
        <end position="331"/>
    </location>
</feature>
<dbReference type="Proteomes" id="UP001265746">
    <property type="component" value="Unassembled WGS sequence"/>
</dbReference>
<evidence type="ECO:0000313" key="4">
    <source>
        <dbReference type="EMBL" id="KAK2604697.1"/>
    </source>
</evidence>
<dbReference type="PANTHER" id="PTHR46910:SF25">
    <property type="entry name" value="ABC-TRANSPORTER-REGULATING TRANSCRIPTION FACTOR"/>
    <property type="match status" value="1"/>
</dbReference>
<evidence type="ECO:0000256" key="1">
    <source>
        <dbReference type="ARBA" id="ARBA00023242"/>
    </source>
</evidence>
<dbReference type="EMBL" id="JAUJFL010000004">
    <property type="protein sequence ID" value="KAK2604697.1"/>
    <property type="molecule type" value="Genomic_DNA"/>
</dbReference>